<keyword evidence="1" id="KW-0813">Transport</keyword>
<dbReference type="Proteomes" id="UP001519887">
    <property type="component" value="Unassembled WGS sequence"/>
</dbReference>
<keyword evidence="3 5" id="KW-0067">ATP-binding</keyword>
<evidence type="ECO:0000256" key="3">
    <source>
        <dbReference type="ARBA" id="ARBA00022840"/>
    </source>
</evidence>
<dbReference type="Gene3D" id="3.40.50.300">
    <property type="entry name" value="P-loop containing nucleotide triphosphate hydrolases"/>
    <property type="match status" value="1"/>
</dbReference>
<comment type="caution">
    <text evidence="5">The sequence shown here is derived from an EMBL/GenBank/DDBJ whole genome shotgun (WGS) entry which is preliminary data.</text>
</comment>
<dbReference type="EMBL" id="JAHZIK010002332">
    <property type="protein sequence ID" value="MBW7460599.1"/>
    <property type="molecule type" value="Genomic_DNA"/>
</dbReference>
<name>A0ABS7CI32_9BACL</name>
<evidence type="ECO:0000256" key="1">
    <source>
        <dbReference type="ARBA" id="ARBA00022448"/>
    </source>
</evidence>
<dbReference type="InterPro" id="IPR027417">
    <property type="entry name" value="P-loop_NTPase"/>
</dbReference>
<dbReference type="Pfam" id="PF00005">
    <property type="entry name" value="ABC_tran"/>
    <property type="match status" value="1"/>
</dbReference>
<feature type="non-terminal residue" evidence="5">
    <location>
        <position position="98"/>
    </location>
</feature>
<dbReference type="PANTHER" id="PTHR42939">
    <property type="entry name" value="ABC TRANSPORTER ATP-BINDING PROTEIN ALBC-RELATED"/>
    <property type="match status" value="1"/>
</dbReference>
<dbReference type="GO" id="GO:0005524">
    <property type="term" value="F:ATP binding"/>
    <property type="evidence" value="ECO:0007669"/>
    <property type="project" value="UniProtKB-KW"/>
</dbReference>
<proteinExistence type="predicted"/>
<organism evidence="5 6">
    <name type="scientific">Paenibacillus sepulcri</name>
    <dbReference type="NCBI Taxonomy" id="359917"/>
    <lineage>
        <taxon>Bacteria</taxon>
        <taxon>Bacillati</taxon>
        <taxon>Bacillota</taxon>
        <taxon>Bacilli</taxon>
        <taxon>Bacillales</taxon>
        <taxon>Paenibacillaceae</taxon>
        <taxon>Paenibacillus</taxon>
    </lineage>
</organism>
<dbReference type="SUPFAM" id="SSF52540">
    <property type="entry name" value="P-loop containing nucleoside triphosphate hydrolases"/>
    <property type="match status" value="1"/>
</dbReference>
<evidence type="ECO:0000313" key="5">
    <source>
        <dbReference type="EMBL" id="MBW7460599.1"/>
    </source>
</evidence>
<feature type="domain" description="ABC transporter" evidence="4">
    <location>
        <begin position="21"/>
        <end position="98"/>
    </location>
</feature>
<dbReference type="PANTHER" id="PTHR42939:SF1">
    <property type="entry name" value="ABC TRANSPORTER ATP-BINDING PROTEIN ALBC-RELATED"/>
    <property type="match status" value="1"/>
</dbReference>
<keyword evidence="6" id="KW-1185">Reference proteome</keyword>
<evidence type="ECO:0000313" key="6">
    <source>
        <dbReference type="Proteomes" id="UP001519887"/>
    </source>
</evidence>
<protein>
    <submittedName>
        <fullName evidence="5">ATP-binding cassette domain-containing protein</fullName>
    </submittedName>
</protein>
<keyword evidence="2" id="KW-0547">Nucleotide-binding</keyword>
<accession>A0ABS7CI32</accession>
<reference evidence="5 6" key="1">
    <citation type="submission" date="2021-07" db="EMBL/GenBank/DDBJ databases">
        <title>Paenibacillus radiodurans sp. nov., isolated from the southeastern edge of Tengger Desert.</title>
        <authorList>
            <person name="Zhang G."/>
        </authorList>
    </citation>
    <scope>NUCLEOTIDE SEQUENCE [LARGE SCALE GENOMIC DNA]</scope>
    <source>
        <strain evidence="5 6">CCM 7311</strain>
    </source>
</reference>
<sequence>MSQYLLQTHNLTKSFKGSNALDKVNLSIRKGSIYGFIGQNGAGKSTLIRIVAGLAFPTEGTLELFGETGGSGLVAARKRIGSIIESPALFPQMTAHEN</sequence>
<evidence type="ECO:0000256" key="2">
    <source>
        <dbReference type="ARBA" id="ARBA00022741"/>
    </source>
</evidence>
<dbReference type="InterPro" id="IPR003439">
    <property type="entry name" value="ABC_transporter-like_ATP-bd"/>
</dbReference>
<gene>
    <name evidence="5" type="ORF">K0U00_41700</name>
</gene>
<dbReference type="InterPro" id="IPR051782">
    <property type="entry name" value="ABC_Transporter_VariousFunc"/>
</dbReference>
<evidence type="ECO:0000259" key="4">
    <source>
        <dbReference type="Pfam" id="PF00005"/>
    </source>
</evidence>